<protein>
    <submittedName>
        <fullName evidence="2">Uncharacterized protein</fullName>
    </submittedName>
</protein>
<evidence type="ECO:0000256" key="1">
    <source>
        <dbReference type="SAM" id="MobiDB-lite"/>
    </source>
</evidence>
<feature type="compositionally biased region" description="Polar residues" evidence="1">
    <location>
        <begin position="15"/>
        <end position="24"/>
    </location>
</feature>
<feature type="compositionally biased region" description="Basic and acidic residues" evidence="1">
    <location>
        <begin position="31"/>
        <end position="54"/>
    </location>
</feature>
<dbReference type="Gene3D" id="3.40.830.10">
    <property type="entry name" value="LigB-like"/>
    <property type="match status" value="1"/>
</dbReference>
<name>A0A0G4HU75_9ALVE</name>
<dbReference type="EMBL" id="CDMZ01003886">
    <property type="protein sequence ID" value="CEM47937.1"/>
    <property type="molecule type" value="Genomic_DNA"/>
</dbReference>
<dbReference type="VEuPathDB" id="CryptoDB:Cvel_31698"/>
<organism evidence="2">
    <name type="scientific">Chromera velia CCMP2878</name>
    <dbReference type="NCBI Taxonomy" id="1169474"/>
    <lineage>
        <taxon>Eukaryota</taxon>
        <taxon>Sar</taxon>
        <taxon>Alveolata</taxon>
        <taxon>Colpodellida</taxon>
        <taxon>Chromeraceae</taxon>
        <taxon>Chromera</taxon>
    </lineage>
</organism>
<proteinExistence type="predicted"/>
<evidence type="ECO:0000313" key="2">
    <source>
        <dbReference type="EMBL" id="CEM47937.1"/>
    </source>
</evidence>
<sequence length="268" mass="28339">MPSLFLSTGWGRSLLNEQKNSTSPAPTPKGNRCDDKLGARDLERREEDAQRWEEVATGDPGLARRIAELFSHAEDPSSASSGASPFYHFGVKDSGKGVEVDTVRGCDDSVTASLLPLLEGVLVREAQEAGWGVQSETLYGGQSDPSAVVRISGSRLPVVMLSVVGGVEGRGSLEAHVRLGESLQTLRAKDVLIIGLSPSVSSDTSCLSVRSQPFSSASAVSTQAASPSLSPVRGGGHLRIEHRWVGALACLECRGMTRVRVRGGFLAK</sequence>
<dbReference type="AlphaFoldDB" id="A0A0G4HU75"/>
<feature type="region of interest" description="Disordered" evidence="1">
    <location>
        <begin position="1"/>
        <end position="57"/>
    </location>
</feature>
<accession>A0A0G4HU75</accession>
<reference evidence="2" key="1">
    <citation type="submission" date="2014-11" db="EMBL/GenBank/DDBJ databases">
        <authorList>
            <person name="Otto D Thomas"/>
            <person name="Naeem Raeece"/>
        </authorList>
    </citation>
    <scope>NUCLEOTIDE SEQUENCE</scope>
</reference>
<gene>
    <name evidence="2" type="ORF">Cvel_31698</name>
</gene>